<dbReference type="Pfam" id="PF08402">
    <property type="entry name" value="TOBE_2"/>
    <property type="match status" value="1"/>
</dbReference>
<evidence type="ECO:0000256" key="9">
    <source>
        <dbReference type="ARBA" id="ARBA00051890"/>
    </source>
</evidence>
<keyword evidence="6" id="KW-1278">Translocase</keyword>
<evidence type="ECO:0000259" key="14">
    <source>
        <dbReference type="PROSITE" id="PS50893"/>
    </source>
</evidence>
<feature type="domain" description="ABC transporter" evidence="14">
    <location>
        <begin position="5"/>
        <end position="239"/>
    </location>
</feature>
<accession>A0A2I8VL98</accession>
<comment type="catalytic activity">
    <reaction evidence="8">
        <text>D-xylose(out) + ATP + H2O = D-xylose(in) + ADP + phosphate + H(+)</text>
        <dbReference type="Rhea" id="RHEA:29899"/>
        <dbReference type="ChEBI" id="CHEBI:15377"/>
        <dbReference type="ChEBI" id="CHEBI:15378"/>
        <dbReference type="ChEBI" id="CHEBI:30616"/>
        <dbReference type="ChEBI" id="CHEBI:43474"/>
        <dbReference type="ChEBI" id="CHEBI:53455"/>
        <dbReference type="ChEBI" id="CHEBI:456216"/>
        <dbReference type="EC" id="7.5.2.13"/>
    </reaction>
    <physiologicalReaction direction="left-to-right" evidence="8">
        <dbReference type="Rhea" id="RHEA:29900"/>
    </physiologicalReaction>
</comment>
<dbReference type="Gene3D" id="2.40.50.100">
    <property type="match status" value="1"/>
</dbReference>
<name>A0A2I8VL98_9EURY</name>
<evidence type="ECO:0000256" key="5">
    <source>
        <dbReference type="ARBA" id="ARBA00022840"/>
    </source>
</evidence>
<evidence type="ECO:0000313" key="16">
    <source>
        <dbReference type="Proteomes" id="UP000236584"/>
    </source>
</evidence>
<keyword evidence="4" id="KW-0547">Nucleotide-binding</keyword>
<evidence type="ECO:0000256" key="2">
    <source>
        <dbReference type="ARBA" id="ARBA00022448"/>
    </source>
</evidence>
<keyword evidence="2" id="KW-0813">Transport</keyword>
<dbReference type="GeneID" id="35593332"/>
<dbReference type="PROSITE" id="PS00211">
    <property type="entry name" value="ABC_TRANSPORTER_1"/>
    <property type="match status" value="1"/>
</dbReference>
<dbReference type="KEGG" id="srub:C2R22_14530"/>
<protein>
    <recommendedName>
        <fullName evidence="13">ABC-type D-xylose/L-arabinose transporter</fullName>
        <ecNumber evidence="13">7.5.2.13</ecNumber>
    </recommendedName>
</protein>
<dbReference type="PROSITE" id="PS50893">
    <property type="entry name" value="ABC_TRANSPORTER_2"/>
    <property type="match status" value="1"/>
</dbReference>
<evidence type="ECO:0000256" key="12">
    <source>
        <dbReference type="ARBA" id="ARBA00065962"/>
    </source>
</evidence>
<dbReference type="SUPFAM" id="SSF52540">
    <property type="entry name" value="P-loop containing nucleoside triphosphate hydrolases"/>
    <property type="match status" value="1"/>
</dbReference>
<comment type="subunit">
    <text evidence="12">The complex is composed of two ATP-binding proteins (XacJ and XacK), two transmembrane proteins (XacH and XacI) and a solute-binding protein (XacG).</text>
</comment>
<evidence type="ECO:0000256" key="7">
    <source>
        <dbReference type="ARBA" id="ARBA00023136"/>
    </source>
</evidence>
<dbReference type="OrthoDB" id="18368at2157"/>
<keyword evidence="3" id="KW-1003">Cell membrane</keyword>
<evidence type="ECO:0000313" key="15">
    <source>
        <dbReference type="EMBL" id="AUV82710.1"/>
    </source>
</evidence>
<organism evidence="15 16">
    <name type="scientific">Salinigranum rubrum</name>
    <dbReference type="NCBI Taxonomy" id="755307"/>
    <lineage>
        <taxon>Archaea</taxon>
        <taxon>Methanobacteriati</taxon>
        <taxon>Methanobacteriota</taxon>
        <taxon>Stenosarchaea group</taxon>
        <taxon>Halobacteria</taxon>
        <taxon>Halobacteriales</taxon>
        <taxon>Haloferacaceae</taxon>
        <taxon>Salinigranum</taxon>
    </lineage>
</organism>
<dbReference type="InterPro" id="IPR008995">
    <property type="entry name" value="Mo/tungstate-bd_C_term_dom"/>
</dbReference>
<sequence>MARAIHLDNVTKEFRTGSTTHVAVDDVSLEIPEGSFATFVGPSGCGKTTTLRMIAGLETPTSGTIRFGDTDVTDLPPQRRNVAMVFQSIALYPHMSVRENIGYGLKIHGVDRADRNERIEEAAETLRITDQLDKMPAELSGGQQQRVALGGAFVQDPDVLLLDEPMSDLDAKLKAELRVEVQRLHQEMDATVVYVTHDQTEAMTMSDYVVLLEDGHLAQFDPPMTLFDRPSSSYVASFIGTPATNTLACTVERTSDAPDAAGTSGTDGECVVVGHGFRLPVGDALSAHVGERVTLGIRPQYIHPDGGAYSLDVEVEVVEPLGTEAVIHGRTAEGDRLDVVTDSHAVERFAPGETFRAGFDRTDVFVFGPDGETLLFGADLVTDGQPSSPEQ</sequence>
<proteinExistence type="inferred from homology"/>
<dbReference type="InterPro" id="IPR027417">
    <property type="entry name" value="P-loop_NTPase"/>
</dbReference>
<keyword evidence="5 15" id="KW-0067">ATP-binding</keyword>
<dbReference type="Gene3D" id="3.40.50.300">
    <property type="entry name" value="P-loop containing nucleotide triphosphate hydrolases"/>
    <property type="match status" value="1"/>
</dbReference>
<evidence type="ECO:0000256" key="6">
    <source>
        <dbReference type="ARBA" id="ARBA00022967"/>
    </source>
</evidence>
<dbReference type="InterPro" id="IPR017871">
    <property type="entry name" value="ABC_transporter-like_CS"/>
</dbReference>
<evidence type="ECO:0000256" key="10">
    <source>
        <dbReference type="ARBA" id="ARBA00053454"/>
    </source>
</evidence>
<dbReference type="InterPro" id="IPR012340">
    <property type="entry name" value="NA-bd_OB-fold"/>
</dbReference>
<dbReference type="AlphaFoldDB" id="A0A2I8VL98"/>
<dbReference type="FunFam" id="3.40.50.300:FF:000042">
    <property type="entry name" value="Maltose/maltodextrin ABC transporter, ATP-binding protein"/>
    <property type="match status" value="1"/>
</dbReference>
<reference evidence="15 16" key="1">
    <citation type="submission" date="2018-01" db="EMBL/GenBank/DDBJ databases">
        <title>Complete genome sequence of Salinigranum rubrum GX10T, an extremely halophilic archaeon isolated from a marine solar saltern.</title>
        <authorList>
            <person name="Han S."/>
        </authorList>
    </citation>
    <scope>NUCLEOTIDE SEQUENCE [LARGE SCALE GENOMIC DNA]</scope>
    <source>
        <strain evidence="15 16">GX10</strain>
    </source>
</reference>
<dbReference type="RefSeq" id="WP_103426399.1">
    <property type="nucleotide sequence ID" value="NZ_CP026309.1"/>
</dbReference>
<gene>
    <name evidence="15" type="ORF">C2R22_14530</name>
</gene>
<dbReference type="Gene3D" id="2.40.50.140">
    <property type="entry name" value="Nucleic acid-binding proteins"/>
    <property type="match status" value="1"/>
</dbReference>
<keyword evidence="16" id="KW-1185">Reference proteome</keyword>
<dbReference type="InterPro" id="IPR047641">
    <property type="entry name" value="ABC_transpr_MalK/UgpC-like"/>
</dbReference>
<dbReference type="EMBL" id="CP026309">
    <property type="protein sequence ID" value="AUV82710.1"/>
    <property type="molecule type" value="Genomic_DNA"/>
</dbReference>
<dbReference type="InterPro" id="IPR003439">
    <property type="entry name" value="ABC_transporter-like_ATP-bd"/>
</dbReference>
<dbReference type="Proteomes" id="UP000236584">
    <property type="component" value="Chromosome"/>
</dbReference>
<dbReference type="EC" id="7.5.2.13" evidence="13"/>
<evidence type="ECO:0000256" key="8">
    <source>
        <dbReference type="ARBA" id="ARBA00050355"/>
    </source>
</evidence>
<dbReference type="GO" id="GO:0055052">
    <property type="term" value="C:ATP-binding cassette (ABC) transporter complex, substrate-binding subunit-containing"/>
    <property type="evidence" value="ECO:0007669"/>
    <property type="project" value="TreeGrafter"/>
</dbReference>
<comment type="subcellular location">
    <subcellularLocation>
        <location evidence="1">Cell membrane</location>
        <topology evidence="1">Peripheral membrane protein</topology>
    </subcellularLocation>
</comment>
<dbReference type="SUPFAM" id="SSF50331">
    <property type="entry name" value="MOP-like"/>
    <property type="match status" value="1"/>
</dbReference>
<evidence type="ECO:0000256" key="3">
    <source>
        <dbReference type="ARBA" id="ARBA00022475"/>
    </source>
</evidence>
<comment type="catalytic activity">
    <reaction evidence="9">
        <text>L-arabinose(out) + ATP + H2O = L-arabinose(in) + ADP + phosphate + H(+)</text>
        <dbReference type="Rhea" id="RHEA:30007"/>
        <dbReference type="ChEBI" id="CHEBI:15377"/>
        <dbReference type="ChEBI" id="CHEBI:15378"/>
        <dbReference type="ChEBI" id="CHEBI:17535"/>
        <dbReference type="ChEBI" id="CHEBI:30616"/>
        <dbReference type="ChEBI" id="CHEBI:43474"/>
        <dbReference type="ChEBI" id="CHEBI:456216"/>
        <dbReference type="EC" id="7.5.2.13"/>
    </reaction>
    <physiologicalReaction direction="left-to-right" evidence="9">
        <dbReference type="Rhea" id="RHEA:30008"/>
    </physiologicalReaction>
</comment>
<dbReference type="GO" id="GO:0022857">
    <property type="term" value="F:transmembrane transporter activity"/>
    <property type="evidence" value="ECO:0007669"/>
    <property type="project" value="InterPro"/>
</dbReference>
<keyword evidence="7" id="KW-0472">Membrane</keyword>
<dbReference type="GO" id="GO:0005524">
    <property type="term" value="F:ATP binding"/>
    <property type="evidence" value="ECO:0007669"/>
    <property type="project" value="UniProtKB-KW"/>
</dbReference>
<dbReference type="PANTHER" id="PTHR43875">
    <property type="entry name" value="MALTODEXTRIN IMPORT ATP-BINDING PROTEIN MSMX"/>
    <property type="match status" value="1"/>
</dbReference>
<comment type="similarity">
    <text evidence="11">Belongs to the ABC transporter superfamily. Carbohydrate uptake transporter-1 (CUT1) (TC 3.A.1.1) family.</text>
</comment>
<dbReference type="InterPro" id="IPR003593">
    <property type="entry name" value="AAA+_ATPase"/>
</dbReference>
<evidence type="ECO:0000256" key="1">
    <source>
        <dbReference type="ARBA" id="ARBA00004202"/>
    </source>
</evidence>
<evidence type="ECO:0000256" key="13">
    <source>
        <dbReference type="ARBA" id="ARBA00066315"/>
    </source>
</evidence>
<evidence type="ECO:0000256" key="4">
    <source>
        <dbReference type="ARBA" id="ARBA00022741"/>
    </source>
</evidence>
<evidence type="ECO:0000256" key="11">
    <source>
        <dbReference type="ARBA" id="ARBA00061029"/>
    </source>
</evidence>
<dbReference type="PANTHER" id="PTHR43875:SF15">
    <property type="entry name" value="TREHALOSE IMPORT ATP-BINDING PROTEIN SUGC"/>
    <property type="match status" value="1"/>
</dbReference>
<dbReference type="Pfam" id="PF00005">
    <property type="entry name" value="ABC_tran"/>
    <property type="match status" value="1"/>
</dbReference>
<dbReference type="InterPro" id="IPR013611">
    <property type="entry name" value="Transp-assoc_OB_typ2"/>
</dbReference>
<comment type="function">
    <text evidence="10">Part of the ABC transporter complex XacGHIJK involved in the uptake of xylose and arabinose. Responsible for energy coupling to the transport system.</text>
</comment>
<dbReference type="GO" id="GO:0016887">
    <property type="term" value="F:ATP hydrolysis activity"/>
    <property type="evidence" value="ECO:0007669"/>
    <property type="project" value="InterPro"/>
</dbReference>
<dbReference type="SMART" id="SM00382">
    <property type="entry name" value="AAA"/>
    <property type="match status" value="1"/>
</dbReference>